<dbReference type="SMR" id="A0A0F9ZH36"/>
<evidence type="ECO:0000256" key="1">
    <source>
        <dbReference type="SAM" id="SignalP"/>
    </source>
</evidence>
<organism evidence="2 3">
    <name type="scientific">Vairimorpha ceranae</name>
    <dbReference type="NCBI Taxonomy" id="40302"/>
    <lineage>
        <taxon>Eukaryota</taxon>
        <taxon>Fungi</taxon>
        <taxon>Fungi incertae sedis</taxon>
        <taxon>Microsporidia</taxon>
        <taxon>Nosematidae</taxon>
        <taxon>Vairimorpha</taxon>
    </lineage>
</organism>
<feature type="chain" id="PRO_5002530504" evidence="1">
    <location>
        <begin position="18"/>
        <end position="263"/>
    </location>
</feature>
<proteinExistence type="predicted"/>
<reference evidence="2 3" key="1">
    <citation type="journal article" date="2015" name="Environ. Microbiol.">
        <title>Genome analyses suggest the presence of polyploidy and recent human-driven expansions in eight global populations of the honeybee pathogen Nosema ceranae.</title>
        <authorList>
            <person name="Pelin A."/>
            <person name="Selman M."/>
            <person name="Aris-Brosou S."/>
            <person name="Farinelli L."/>
            <person name="Corradi N."/>
        </authorList>
    </citation>
    <scope>NUCLEOTIDE SEQUENCE [LARGE SCALE GENOMIC DNA]</scope>
    <source>
        <strain evidence="2 3">PA08 1199</strain>
    </source>
</reference>
<keyword evidence="1" id="KW-0732">Signal</keyword>
<dbReference type="GeneID" id="36319372"/>
<feature type="signal peptide" evidence="1">
    <location>
        <begin position="1"/>
        <end position="17"/>
    </location>
</feature>
<dbReference type="Proteomes" id="UP000034350">
    <property type="component" value="Unassembled WGS sequence"/>
</dbReference>
<dbReference type="VEuPathDB" id="MicrosporidiaDB:AAJ76_2000149161"/>
<dbReference type="AlphaFoldDB" id="A0A0F9ZH36"/>
<dbReference type="RefSeq" id="XP_024332331.1">
    <property type="nucleotide sequence ID" value="XM_024474451.1"/>
</dbReference>
<keyword evidence="3" id="KW-1185">Reference proteome</keyword>
<evidence type="ECO:0000313" key="2">
    <source>
        <dbReference type="EMBL" id="KKO76589.1"/>
    </source>
</evidence>
<dbReference type="EMBL" id="JPQZ01000002">
    <property type="protein sequence ID" value="KKO76589.1"/>
    <property type="molecule type" value="Genomic_DNA"/>
</dbReference>
<dbReference type="VEuPathDB" id="MicrosporidiaDB:G9O61_00g006630"/>
<dbReference type="VEuPathDB" id="MicrosporidiaDB:NCER_100570"/>
<gene>
    <name evidence="2" type="ORF">AAJ76_2000149161</name>
</gene>
<evidence type="ECO:0000313" key="3">
    <source>
        <dbReference type="Proteomes" id="UP000034350"/>
    </source>
</evidence>
<comment type="caution">
    <text evidence="2">The sequence shown here is derived from an EMBL/GenBank/DDBJ whole genome shotgun (WGS) entry which is preliminary data.</text>
</comment>
<protein>
    <submittedName>
        <fullName evidence="2">Uncharacterized protein</fullName>
    </submittedName>
</protein>
<name>A0A0F9ZH36_9MICR</name>
<sequence length="263" mass="29993">MLQLFIIALNIVKCGLCVDNLNISGNLGNSCMREEFRNIIYKDILLDVNPEGCKDFVRTIFSYIPVTDSIMSIKSDASTLHTLLDHDAALAAVVLRIAFRKLAERNPEIDELALETLLKYFFEFIRNSNDKHAKPCLEFCYEGKDSLIGTPKQVLCTLLHCRGLRNIFEVFLVGVLCDLKKRAASFCLEQPHEKVSVVYAVYMARVVEILLEKIFEIRRLLDGNREDMFENFYVLIPTNNVINKLSNPIISANAWVDPNAVRE</sequence>
<accession>A0A0F9ZH36</accession>